<sequence>MFRSVDMNFLDKKELVKKNKLSMTQVDRLEKAGLFPSRFPLVSKKVVWDESEVEKWMVTVKTQARDHNLQPSTNKTYNMLRDGMLPSKNQAC</sequence>
<gene>
    <name evidence="1" type="ORF">A9255_03465</name>
</gene>
<protein>
    <recommendedName>
        <fullName evidence="3">AlpA family phage regulatory protein</fullName>
    </recommendedName>
</protein>
<dbReference type="Pfam" id="PF05930">
    <property type="entry name" value="Phage_AlpA"/>
    <property type="match status" value="1"/>
</dbReference>
<dbReference type="InterPro" id="IPR010260">
    <property type="entry name" value="AlpA"/>
</dbReference>
<evidence type="ECO:0000313" key="2">
    <source>
        <dbReference type="Proteomes" id="UP000094600"/>
    </source>
</evidence>
<proteinExistence type="predicted"/>
<dbReference type="InterPro" id="IPR009061">
    <property type="entry name" value="DNA-bd_dom_put_sf"/>
</dbReference>
<keyword evidence="2" id="KW-1185">Reference proteome</keyword>
<reference evidence="1 2" key="1">
    <citation type="submission" date="2016-06" db="EMBL/GenBank/DDBJ databases">
        <title>Bacterial characters and pathogenicity of Xenorhabdus hominickii from an entomopathogenic nematode, Steinernema monticolum.</title>
        <authorList>
            <person name="Park Y."/>
            <person name="Kim Y."/>
        </authorList>
    </citation>
    <scope>NUCLEOTIDE SEQUENCE [LARGE SCALE GENOMIC DNA]</scope>
    <source>
        <strain evidence="1 2">ANU1</strain>
    </source>
</reference>
<dbReference type="Proteomes" id="UP000094600">
    <property type="component" value="Chromosome"/>
</dbReference>
<organism evidence="1 2">
    <name type="scientific">Xenorhabdus hominickii</name>
    <dbReference type="NCBI Taxonomy" id="351679"/>
    <lineage>
        <taxon>Bacteria</taxon>
        <taxon>Pseudomonadati</taxon>
        <taxon>Pseudomonadota</taxon>
        <taxon>Gammaproteobacteria</taxon>
        <taxon>Enterobacterales</taxon>
        <taxon>Morganellaceae</taxon>
        <taxon>Xenorhabdus</taxon>
    </lineage>
</organism>
<accession>A0ABM6DPC6</accession>
<evidence type="ECO:0008006" key="3">
    <source>
        <dbReference type="Google" id="ProtNLM"/>
    </source>
</evidence>
<dbReference type="SUPFAM" id="SSF46955">
    <property type="entry name" value="Putative DNA-binding domain"/>
    <property type="match status" value="1"/>
</dbReference>
<dbReference type="EMBL" id="CP016176">
    <property type="protein sequence ID" value="AOM39728.1"/>
    <property type="molecule type" value="Genomic_DNA"/>
</dbReference>
<evidence type="ECO:0000313" key="1">
    <source>
        <dbReference type="EMBL" id="AOM39728.1"/>
    </source>
</evidence>
<name>A0ABM6DPC6_XENHO</name>